<dbReference type="EMBL" id="CP120988">
    <property type="protein sequence ID" value="WLQ56682.1"/>
    <property type="molecule type" value="Genomic_DNA"/>
</dbReference>
<feature type="domain" description="Immunity protein 52" evidence="1">
    <location>
        <begin position="6"/>
        <end position="230"/>
    </location>
</feature>
<reference evidence="2 3" key="1">
    <citation type="submission" date="2023-03" db="EMBL/GenBank/DDBJ databases">
        <title>Isolation and description of six Streptomyces strains from soil environments, able to metabolize different microbial glucans.</title>
        <authorList>
            <person name="Widen T."/>
            <person name="Larsbrink J."/>
        </authorList>
    </citation>
    <scope>NUCLEOTIDE SEQUENCE [LARGE SCALE GENOMIC DNA]</scope>
    <source>
        <strain evidence="2 3">Alt2</strain>
    </source>
</reference>
<dbReference type="Proteomes" id="UP001235744">
    <property type="component" value="Chromosome"/>
</dbReference>
<evidence type="ECO:0000313" key="2">
    <source>
        <dbReference type="EMBL" id="WLQ56682.1"/>
    </source>
</evidence>
<keyword evidence="3" id="KW-1185">Reference proteome</keyword>
<evidence type="ECO:0000313" key="3">
    <source>
        <dbReference type="Proteomes" id="UP001235744"/>
    </source>
</evidence>
<dbReference type="InterPro" id="IPR028969">
    <property type="entry name" value="Imm52"/>
</dbReference>
<dbReference type="RefSeq" id="WP_306071512.1">
    <property type="nucleotide sequence ID" value="NZ_CP120988.1"/>
</dbReference>
<accession>A0ABY9IRB0</accession>
<gene>
    <name evidence="2" type="ORF">P8A19_15050</name>
</gene>
<name>A0ABY9IRB0_9ACTN</name>
<sequence length="240" mass="25244">MVVHGLWGVRKEDPGQLAERWVGLLEGLAEIGSGDCTTWRAAESEDDMSAAPVERVVSGVRAYVEQASPEPDAPYIGYTASLWSGRLETVKVTVSINAGGSANRVPDSCVVALESTAAPGSVELVNRSADVLGVLAGCWGPDWGEAYSREEFRAVKQEFGLRSSAPRGGRSVYLSPGRAAFAPEGLPGTYTRIAAGGLVIDLTRGGTAQPSVESIVAVNRELRAAGALEPLPAPFDRDTF</sequence>
<proteinExistence type="predicted"/>
<organism evidence="2 3">
    <name type="scientific">Streptomyces poriferorum</name>
    <dbReference type="NCBI Taxonomy" id="2798799"/>
    <lineage>
        <taxon>Bacteria</taxon>
        <taxon>Bacillati</taxon>
        <taxon>Actinomycetota</taxon>
        <taxon>Actinomycetes</taxon>
        <taxon>Kitasatosporales</taxon>
        <taxon>Streptomycetaceae</taxon>
        <taxon>Streptomyces</taxon>
    </lineage>
</organism>
<protein>
    <recommendedName>
        <fullName evidence="1">Immunity protein 52 domain-containing protein</fullName>
    </recommendedName>
</protein>
<dbReference type="Pfam" id="PF15579">
    <property type="entry name" value="Imm52"/>
    <property type="match status" value="1"/>
</dbReference>
<evidence type="ECO:0000259" key="1">
    <source>
        <dbReference type="Pfam" id="PF15579"/>
    </source>
</evidence>